<feature type="compositionally biased region" description="Acidic residues" evidence="1">
    <location>
        <begin position="47"/>
        <end position="56"/>
    </location>
</feature>
<accession>A0A4Y7LJV1</accession>
<organism evidence="3 4">
    <name type="scientific">Papaver somniferum</name>
    <name type="common">Opium poppy</name>
    <dbReference type="NCBI Taxonomy" id="3469"/>
    <lineage>
        <taxon>Eukaryota</taxon>
        <taxon>Viridiplantae</taxon>
        <taxon>Streptophyta</taxon>
        <taxon>Embryophyta</taxon>
        <taxon>Tracheophyta</taxon>
        <taxon>Spermatophyta</taxon>
        <taxon>Magnoliopsida</taxon>
        <taxon>Ranunculales</taxon>
        <taxon>Papaveraceae</taxon>
        <taxon>Papaveroideae</taxon>
        <taxon>Papaver</taxon>
    </lineage>
</organism>
<gene>
    <name evidence="3" type="ORF">C5167_047181</name>
</gene>
<evidence type="ECO:0000256" key="1">
    <source>
        <dbReference type="SAM" id="MobiDB-lite"/>
    </source>
</evidence>
<name>A0A4Y7LJV1_PAPSO</name>
<dbReference type="AlphaFoldDB" id="A0A4Y7LJV1"/>
<dbReference type="InterPro" id="IPR023674">
    <property type="entry name" value="Ribosomal_uL1-like"/>
</dbReference>
<dbReference type="Gene3D" id="3.40.50.790">
    <property type="match status" value="1"/>
</dbReference>
<feature type="non-terminal residue" evidence="3">
    <location>
        <position position="314"/>
    </location>
</feature>
<evidence type="ECO:0000256" key="2">
    <source>
        <dbReference type="SAM" id="SignalP"/>
    </source>
</evidence>
<dbReference type="EMBL" id="CM010725">
    <property type="protein sequence ID" value="RZC84395.1"/>
    <property type="molecule type" value="Genomic_DNA"/>
</dbReference>
<evidence type="ECO:0000313" key="3">
    <source>
        <dbReference type="EMBL" id="RZC84395.1"/>
    </source>
</evidence>
<dbReference type="InterPro" id="IPR016095">
    <property type="entry name" value="Ribosomal_uL1_3-a/b-sand"/>
</dbReference>
<keyword evidence="4" id="KW-1185">Reference proteome</keyword>
<dbReference type="STRING" id="3469.A0A4Y7LJV1"/>
<evidence type="ECO:0000313" key="4">
    <source>
        <dbReference type="Proteomes" id="UP000316621"/>
    </source>
</evidence>
<feature type="region of interest" description="Disordered" evidence="1">
    <location>
        <begin position="21"/>
        <end position="74"/>
    </location>
</feature>
<reference evidence="3 4" key="1">
    <citation type="journal article" date="2018" name="Science">
        <title>The opium poppy genome and morphinan production.</title>
        <authorList>
            <person name="Guo L."/>
            <person name="Winzer T."/>
            <person name="Yang X."/>
            <person name="Li Y."/>
            <person name="Ning Z."/>
            <person name="He Z."/>
            <person name="Teodor R."/>
            <person name="Lu Y."/>
            <person name="Bowser T.A."/>
            <person name="Graham I.A."/>
            <person name="Ye K."/>
        </authorList>
    </citation>
    <scope>NUCLEOTIDE SEQUENCE [LARGE SCALE GENOMIC DNA]</scope>
    <source>
        <strain evidence="4">cv. HN1</strain>
        <tissue evidence="3">Leaves</tissue>
    </source>
</reference>
<keyword evidence="2" id="KW-0732">Signal</keyword>
<sequence>MWFLNQLSLVGSAHCIVVSDAVDAGDRAEEDDEEGEDEYEKGGVIVDDVDVEDQDKEENRQSSDEDKQNERKKRKKSGYYYECRESEKNYGSKKFKRLKKAGRGNYLEEHTGLSDNDAADRSGCKGISAEESGKGSSLMGLLQILPKLEFAGWRCLYLFASNPELYFKHDQKIGFNKNKKLVKKLANKYHVSETVIKQVPRLLGPGLNKAGKKVMLYLFWLTQDQGIKVLVNAIQACTETIDSHKDKLVVKEAPRLASKTYLWTQLYQLREERDMNPETFSSLVSAIFYEKRDLSGNNFSGVPSSIADLEHPLT</sequence>
<dbReference type="Proteomes" id="UP000316621">
    <property type="component" value="Chromosome 11"/>
</dbReference>
<feature type="chain" id="PRO_5021220339" evidence="2">
    <location>
        <begin position="16"/>
        <end position="314"/>
    </location>
</feature>
<feature type="signal peptide" evidence="2">
    <location>
        <begin position="1"/>
        <end position="15"/>
    </location>
</feature>
<protein>
    <submittedName>
        <fullName evidence="3">Uncharacterized protein</fullName>
    </submittedName>
</protein>
<dbReference type="Gramene" id="RZC84395">
    <property type="protein sequence ID" value="RZC84395"/>
    <property type="gene ID" value="C5167_047181"/>
</dbReference>
<proteinExistence type="predicted"/>
<feature type="compositionally biased region" description="Acidic residues" evidence="1">
    <location>
        <begin position="28"/>
        <end position="39"/>
    </location>
</feature>
<feature type="compositionally biased region" description="Basic and acidic residues" evidence="1">
    <location>
        <begin position="57"/>
        <end position="69"/>
    </location>
</feature>
<dbReference type="SUPFAM" id="SSF56808">
    <property type="entry name" value="Ribosomal protein L1"/>
    <property type="match status" value="1"/>
</dbReference>